<dbReference type="GO" id="GO:0010468">
    <property type="term" value="P:regulation of gene expression"/>
    <property type="evidence" value="ECO:0007669"/>
    <property type="project" value="InterPro"/>
</dbReference>
<accession>A0A317KYL6</accession>
<comment type="caution">
    <text evidence="1">The sequence shown here is derived from an EMBL/GenBank/DDBJ whole genome shotgun (WGS) entry which is preliminary data.</text>
</comment>
<evidence type="ECO:0000313" key="2">
    <source>
        <dbReference type="Proteomes" id="UP000245624"/>
    </source>
</evidence>
<organism evidence="1 2">
    <name type="scientific">Gracilibacillus dipsosauri</name>
    <dbReference type="NCBI Taxonomy" id="178340"/>
    <lineage>
        <taxon>Bacteria</taxon>
        <taxon>Bacillati</taxon>
        <taxon>Bacillota</taxon>
        <taxon>Bacilli</taxon>
        <taxon>Bacillales</taxon>
        <taxon>Bacillaceae</taxon>
        <taxon>Gracilibacillus</taxon>
    </lineage>
</organism>
<dbReference type="InterPro" id="IPR020115">
    <property type="entry name" value="Fin"/>
</dbReference>
<gene>
    <name evidence="1" type="ORF">DLJ74_13550</name>
</gene>
<proteinExistence type="predicted"/>
<evidence type="ECO:0000313" key="1">
    <source>
        <dbReference type="EMBL" id="PWU67830.1"/>
    </source>
</evidence>
<dbReference type="AlphaFoldDB" id="A0A317KYL6"/>
<dbReference type="EMBL" id="QGTD01000012">
    <property type="protein sequence ID" value="PWU67830.1"/>
    <property type="molecule type" value="Genomic_DNA"/>
</dbReference>
<name>A0A317KYL6_9BACI</name>
<reference evidence="1 2" key="1">
    <citation type="submission" date="2018-05" db="EMBL/GenBank/DDBJ databases">
        <title>Genomic analysis of Gracilibacillus dipsosauri DD1 reveals novel features of a salt-tolerant amylase.</title>
        <authorList>
            <person name="Deutch C.E."/>
            <person name="Yang S."/>
        </authorList>
    </citation>
    <scope>NUCLEOTIDE SEQUENCE [LARGE SCALE GENOMIC DNA]</scope>
    <source>
        <strain evidence="1 2">DD1</strain>
    </source>
</reference>
<dbReference type="Proteomes" id="UP000245624">
    <property type="component" value="Unassembled WGS sequence"/>
</dbReference>
<dbReference type="RefSeq" id="WP_054789165.1">
    <property type="nucleotide sequence ID" value="NZ_JAJUIE010000017.1"/>
</dbReference>
<protein>
    <submittedName>
        <fullName evidence="1">DUF2757 domain-containing protein</fullName>
    </submittedName>
</protein>
<keyword evidence="2" id="KW-1185">Reference proteome</keyword>
<sequence length="76" mass="8980">MTLVYKCKHCGNEVGRLPSEMVDLNKIGWEHLSPEEKSQLMKLKPDQQVMIQSICENCQRLLEDNPNYHELDYFIQ</sequence>
<dbReference type="Pfam" id="PF10955">
    <property type="entry name" value="Fin"/>
    <property type="match status" value="1"/>
</dbReference>
<dbReference type="OrthoDB" id="2084556at2"/>